<dbReference type="AlphaFoldDB" id="A0A0F9UZJ9"/>
<reference evidence="1" key="1">
    <citation type="journal article" date="2015" name="Nature">
        <title>Complex archaea that bridge the gap between prokaryotes and eukaryotes.</title>
        <authorList>
            <person name="Spang A."/>
            <person name="Saw J.H."/>
            <person name="Jorgensen S.L."/>
            <person name="Zaremba-Niedzwiedzka K."/>
            <person name="Martijn J."/>
            <person name="Lind A.E."/>
            <person name="van Eijk R."/>
            <person name="Schleper C."/>
            <person name="Guy L."/>
            <person name="Ettema T.J."/>
        </authorList>
    </citation>
    <scope>NUCLEOTIDE SEQUENCE</scope>
</reference>
<sequence length="107" mass="12064">MANSDALLSTIRSLVSRAEDRQYRAGSAADPLVDDLLYWVAALDDQLSCGAPLPREWNVRPNRSADVEGWDMERADFVQAGKRFTRLIPNYDRGRARRAAAVTRRNT</sequence>
<gene>
    <name evidence="1" type="ORF">LCGC14_0468870</name>
</gene>
<name>A0A0F9UZJ9_9ZZZZ</name>
<proteinExistence type="predicted"/>
<comment type="caution">
    <text evidence="1">The sequence shown here is derived from an EMBL/GenBank/DDBJ whole genome shotgun (WGS) entry which is preliminary data.</text>
</comment>
<dbReference type="EMBL" id="LAZR01000493">
    <property type="protein sequence ID" value="KKN66701.1"/>
    <property type="molecule type" value="Genomic_DNA"/>
</dbReference>
<organism evidence="1">
    <name type="scientific">marine sediment metagenome</name>
    <dbReference type="NCBI Taxonomy" id="412755"/>
    <lineage>
        <taxon>unclassified sequences</taxon>
        <taxon>metagenomes</taxon>
        <taxon>ecological metagenomes</taxon>
    </lineage>
</organism>
<protein>
    <submittedName>
        <fullName evidence="1">Uncharacterized protein</fullName>
    </submittedName>
</protein>
<evidence type="ECO:0000313" key="1">
    <source>
        <dbReference type="EMBL" id="KKN66701.1"/>
    </source>
</evidence>
<accession>A0A0F9UZJ9</accession>